<evidence type="ECO:0000259" key="10">
    <source>
        <dbReference type="PROSITE" id="PS50975"/>
    </source>
</evidence>
<dbReference type="CDD" id="cd06850">
    <property type="entry name" value="biotinyl_domain"/>
    <property type="match status" value="1"/>
</dbReference>
<dbReference type="PROSITE" id="PS50979">
    <property type="entry name" value="BC"/>
    <property type="match status" value="1"/>
</dbReference>
<dbReference type="PROSITE" id="PS00866">
    <property type="entry name" value="CPSASE_1"/>
    <property type="match status" value="1"/>
</dbReference>
<dbReference type="PROSITE" id="PS50975">
    <property type="entry name" value="ATP_GRASP"/>
    <property type="match status" value="1"/>
</dbReference>
<dbReference type="PROSITE" id="PS00188">
    <property type="entry name" value="BIOTIN"/>
    <property type="match status" value="1"/>
</dbReference>
<dbReference type="PATRIC" id="fig|1469144.8.peg.5049"/>
<dbReference type="SMART" id="SM00878">
    <property type="entry name" value="Biotin_carb_C"/>
    <property type="match status" value="1"/>
</dbReference>
<dbReference type="InterPro" id="IPR001882">
    <property type="entry name" value="Biotin_BS"/>
</dbReference>
<dbReference type="SUPFAM" id="SSF52440">
    <property type="entry name" value="PreATP-grasp domain"/>
    <property type="match status" value="1"/>
</dbReference>
<name>A0A132N5S3_9ACTN</name>
<dbReference type="PANTHER" id="PTHR18866:SF127">
    <property type="match status" value="1"/>
</dbReference>
<keyword evidence="5" id="KW-0092">Biotin</keyword>
<comment type="caution">
    <text evidence="12">The sequence shown here is derived from an EMBL/GenBank/DDBJ whole genome shotgun (WGS) entry which is preliminary data.</text>
</comment>
<dbReference type="AlphaFoldDB" id="A0A132N5S3"/>
<dbReference type="NCBIfam" id="NF006367">
    <property type="entry name" value="PRK08591.1"/>
    <property type="match status" value="1"/>
</dbReference>
<dbReference type="InterPro" id="IPR011054">
    <property type="entry name" value="Rudment_hybrid_motif"/>
</dbReference>
<dbReference type="InterPro" id="IPR000089">
    <property type="entry name" value="Biotin_lipoyl"/>
</dbReference>
<feature type="domain" description="Biotin carboxylation" evidence="11">
    <location>
        <begin position="1"/>
        <end position="446"/>
    </location>
</feature>
<dbReference type="InterPro" id="IPR005482">
    <property type="entry name" value="Biotin_COase_C"/>
</dbReference>
<proteinExistence type="predicted"/>
<evidence type="ECO:0000256" key="6">
    <source>
        <dbReference type="ARBA" id="ARBA00048501"/>
    </source>
</evidence>
<dbReference type="Proteomes" id="UP000070659">
    <property type="component" value="Unassembled WGS sequence"/>
</dbReference>
<evidence type="ECO:0000313" key="12">
    <source>
        <dbReference type="EMBL" id="KWX05495.1"/>
    </source>
</evidence>
<evidence type="ECO:0000256" key="7">
    <source>
        <dbReference type="PROSITE-ProRule" id="PRU00409"/>
    </source>
</evidence>
<dbReference type="InterPro" id="IPR050856">
    <property type="entry name" value="Biotin_carboxylase_complex"/>
</dbReference>
<evidence type="ECO:0000256" key="3">
    <source>
        <dbReference type="ARBA" id="ARBA00022741"/>
    </source>
</evidence>
<dbReference type="SUPFAM" id="SSF51246">
    <property type="entry name" value="Rudiment single hybrid motif"/>
    <property type="match status" value="1"/>
</dbReference>
<sequence>MFSKVLVANRGEIAVRVIRTCAELGIATVAVHSDADRKAMHVRVADEAVALGGDLPAESYLDADKILKAAADTGADAVHPGYGFLAENADFARAVDEAGMTFIGPPADAIAAMGEKVAARRVAEEAEVPCVPGTRGAVESAEEILDFGAAHGYPIAVKASYGGGGHGMRLVHNPEQAHDALTAARREAQAAFGRPDVYLERYLAHARHVEVQIFADRHGTVVWLGDRDCSVQRRHQKLIEESPAPELSPRLRRAMGEAAVRVARAVGYLGAGTVEFLVEDDRFYFLEMNTRIQVEHPVTEQVLGLDLVAEQIRVAAGEPLTVQESGPAPRGHAIECRVNAEDPAGGLFLPSPGVITRLTVPHRPGVRFDTGYEAGDEVLPYYDSMIGKLIVWAPDRDTAIRRMLATLEEVRIEGVATTLPASRAVLSHPDFQAVRFTTRWLESAVDLPQAPEAAGEAADAAEEETARRDEVWVGGRRYVIPYFGTAQSVGASRPGESEGRRRRSTWTRGPARRGAGAGSSAAPGAVTSPMQGTVVSVAVSEGDTVSAGDVLFVVEAMKMENPVRATAAGVVTELRAAVGDVVAAGTVLAVLGRTEEVSR</sequence>
<dbReference type="InterPro" id="IPR016185">
    <property type="entry name" value="PreATP-grasp_dom_sf"/>
</dbReference>
<dbReference type="InterPro" id="IPR011764">
    <property type="entry name" value="Biotin_carboxylation_dom"/>
</dbReference>
<evidence type="ECO:0000256" key="2">
    <source>
        <dbReference type="ARBA" id="ARBA00022598"/>
    </source>
</evidence>
<evidence type="ECO:0000259" key="11">
    <source>
        <dbReference type="PROSITE" id="PS50979"/>
    </source>
</evidence>
<dbReference type="SUPFAM" id="SSF51230">
    <property type="entry name" value="Single hybrid motif"/>
    <property type="match status" value="1"/>
</dbReference>
<protein>
    <submittedName>
        <fullName evidence="12">Carbamoyl phosphate synthase</fullName>
    </submittedName>
</protein>
<dbReference type="PROSITE" id="PS50968">
    <property type="entry name" value="BIOTINYL_LIPOYL"/>
    <property type="match status" value="1"/>
</dbReference>
<evidence type="ECO:0000256" key="5">
    <source>
        <dbReference type="ARBA" id="ARBA00023267"/>
    </source>
</evidence>
<dbReference type="Gene3D" id="3.30.470.20">
    <property type="entry name" value="ATP-grasp fold, B domain"/>
    <property type="match status" value="1"/>
</dbReference>
<accession>A0A132N5S3</accession>
<dbReference type="InterPro" id="IPR011053">
    <property type="entry name" value="Single_hybrid_motif"/>
</dbReference>
<dbReference type="FunFam" id="3.40.50.20:FF:000010">
    <property type="entry name" value="Propionyl-CoA carboxylase subunit alpha"/>
    <property type="match status" value="1"/>
</dbReference>
<dbReference type="GO" id="GO:0046872">
    <property type="term" value="F:metal ion binding"/>
    <property type="evidence" value="ECO:0007669"/>
    <property type="project" value="InterPro"/>
</dbReference>
<gene>
    <name evidence="12" type="ORF">TH66_02095</name>
</gene>
<dbReference type="Pfam" id="PF02786">
    <property type="entry name" value="CPSase_L_D2"/>
    <property type="match status" value="1"/>
</dbReference>
<dbReference type="Gene3D" id="2.40.50.100">
    <property type="match status" value="1"/>
</dbReference>
<dbReference type="InterPro" id="IPR005479">
    <property type="entry name" value="CPAse_ATP-bd"/>
</dbReference>
<dbReference type="InterPro" id="IPR005481">
    <property type="entry name" value="BC-like_N"/>
</dbReference>
<feature type="region of interest" description="Disordered" evidence="8">
    <location>
        <begin position="489"/>
        <end position="528"/>
    </location>
</feature>
<dbReference type="RefSeq" id="WP_067068177.1">
    <property type="nucleotide sequence ID" value="NZ_JYIJ01000011.1"/>
</dbReference>
<dbReference type="GO" id="GO:0004075">
    <property type="term" value="F:biotin carboxylase activity"/>
    <property type="evidence" value="ECO:0007669"/>
    <property type="project" value="UniProtKB-EC"/>
</dbReference>
<dbReference type="PANTHER" id="PTHR18866">
    <property type="entry name" value="CARBOXYLASE:PYRUVATE/ACETYL-COA/PROPIONYL-COA CARBOXYLASE"/>
    <property type="match status" value="1"/>
</dbReference>
<dbReference type="InterPro" id="IPR011761">
    <property type="entry name" value="ATP-grasp"/>
</dbReference>
<dbReference type="Pfam" id="PF00364">
    <property type="entry name" value="Biotin_lipoyl"/>
    <property type="match status" value="1"/>
</dbReference>
<reference evidence="12 13" key="1">
    <citation type="submission" date="2015-02" db="EMBL/GenBank/DDBJ databases">
        <title>Physiological reanalysis, assessment of diazotrophy, and genome sequences of multiple isolates of Streptomyces thermoautotrophicus.</title>
        <authorList>
            <person name="MacKellar D.C."/>
            <person name="Lieber L."/>
            <person name="Norman J."/>
            <person name="Bolger A."/>
            <person name="Tobin C."/>
            <person name="Murray J.W."/>
            <person name="Prell J."/>
        </authorList>
    </citation>
    <scope>NUCLEOTIDE SEQUENCE [LARGE SCALE GENOMIC DNA]</scope>
    <source>
        <strain evidence="12 13">UBT1</strain>
    </source>
</reference>
<dbReference type="EMBL" id="JYIJ01000011">
    <property type="protein sequence ID" value="KWX05495.1"/>
    <property type="molecule type" value="Genomic_DNA"/>
</dbReference>
<dbReference type="FunFam" id="2.40.50.100:FF:000003">
    <property type="entry name" value="Acetyl-CoA carboxylase biotin carboxyl carrier protein"/>
    <property type="match status" value="1"/>
</dbReference>
<keyword evidence="2" id="KW-0436">Ligase</keyword>
<evidence type="ECO:0000256" key="1">
    <source>
        <dbReference type="ARBA" id="ARBA00001953"/>
    </source>
</evidence>
<keyword evidence="4 7" id="KW-0067">ATP-binding</keyword>
<dbReference type="Pfam" id="PF02785">
    <property type="entry name" value="Biotin_carb_C"/>
    <property type="match status" value="1"/>
</dbReference>
<comment type="catalytic activity">
    <reaction evidence="6">
        <text>N(6)-biotinyl-L-lysyl-[protein] + hydrogencarbonate + ATP = N(6)-carboxybiotinyl-L-lysyl-[protein] + ADP + phosphate + H(+)</text>
        <dbReference type="Rhea" id="RHEA:13501"/>
        <dbReference type="Rhea" id="RHEA-COMP:10505"/>
        <dbReference type="Rhea" id="RHEA-COMP:10506"/>
        <dbReference type="ChEBI" id="CHEBI:15378"/>
        <dbReference type="ChEBI" id="CHEBI:17544"/>
        <dbReference type="ChEBI" id="CHEBI:30616"/>
        <dbReference type="ChEBI" id="CHEBI:43474"/>
        <dbReference type="ChEBI" id="CHEBI:83144"/>
        <dbReference type="ChEBI" id="CHEBI:83145"/>
        <dbReference type="ChEBI" id="CHEBI:456216"/>
        <dbReference type="EC" id="6.3.4.14"/>
    </reaction>
    <physiologicalReaction direction="left-to-right" evidence="6">
        <dbReference type="Rhea" id="RHEA:13502"/>
    </physiologicalReaction>
</comment>
<organism evidence="12 13">
    <name type="scientific">Carbonactinospora thermoautotrophica</name>
    <dbReference type="NCBI Taxonomy" id="1469144"/>
    <lineage>
        <taxon>Bacteria</taxon>
        <taxon>Bacillati</taxon>
        <taxon>Actinomycetota</taxon>
        <taxon>Actinomycetes</taxon>
        <taxon>Kitasatosporales</taxon>
        <taxon>Carbonactinosporaceae</taxon>
        <taxon>Carbonactinospora</taxon>
    </lineage>
</organism>
<dbReference type="PROSITE" id="PS00867">
    <property type="entry name" value="CPSASE_2"/>
    <property type="match status" value="1"/>
</dbReference>
<feature type="compositionally biased region" description="Low complexity" evidence="8">
    <location>
        <begin position="506"/>
        <end position="525"/>
    </location>
</feature>
<dbReference type="GO" id="GO:0005524">
    <property type="term" value="F:ATP binding"/>
    <property type="evidence" value="ECO:0007669"/>
    <property type="project" value="UniProtKB-UniRule"/>
</dbReference>
<evidence type="ECO:0000259" key="9">
    <source>
        <dbReference type="PROSITE" id="PS50968"/>
    </source>
</evidence>
<keyword evidence="3 7" id="KW-0547">Nucleotide-binding</keyword>
<comment type="cofactor">
    <cofactor evidence="1">
        <name>biotin</name>
        <dbReference type="ChEBI" id="CHEBI:57586"/>
    </cofactor>
</comment>
<evidence type="ECO:0000256" key="8">
    <source>
        <dbReference type="SAM" id="MobiDB-lite"/>
    </source>
</evidence>
<dbReference type="SUPFAM" id="SSF56059">
    <property type="entry name" value="Glutathione synthetase ATP-binding domain-like"/>
    <property type="match status" value="1"/>
</dbReference>
<feature type="domain" description="ATP-grasp" evidence="10">
    <location>
        <begin position="120"/>
        <end position="316"/>
    </location>
</feature>
<evidence type="ECO:0000256" key="4">
    <source>
        <dbReference type="ARBA" id="ARBA00022840"/>
    </source>
</evidence>
<dbReference type="Pfam" id="PF00289">
    <property type="entry name" value="Biotin_carb_N"/>
    <property type="match status" value="1"/>
</dbReference>
<evidence type="ECO:0000313" key="13">
    <source>
        <dbReference type="Proteomes" id="UP000070659"/>
    </source>
</evidence>
<feature type="domain" description="Lipoyl-binding" evidence="9">
    <location>
        <begin position="514"/>
        <end position="592"/>
    </location>
</feature>